<sequence length="187" mass="20530">MLCGVHGSSDRPESDVSMEVTTVVGAEDSSNLDLFEEEGLLLPRTSLTANMIPPKSSHIQSVGNQRSATIPTNPTWAKIAASQDRAVISFNKRNIKSFPPQVPDSSLVSNVWNLPSVVAILALKSAKAATILRSKSAIDERFSNATVERQETWTTFVIGPIQKQIRCLDDFRDPMDELLREELASVH</sequence>
<evidence type="ECO:0000313" key="2">
    <source>
        <dbReference type="Proteomes" id="UP000237438"/>
    </source>
</evidence>
<accession>A0A2S4PLA5</accession>
<dbReference type="EMBL" id="PEDP01002247">
    <property type="protein sequence ID" value="POS82798.1"/>
    <property type="molecule type" value="Genomic_DNA"/>
</dbReference>
<protein>
    <submittedName>
        <fullName evidence="1">Uncharacterized protein</fullName>
    </submittedName>
</protein>
<gene>
    <name evidence="1" type="ORF">EPUL_005784</name>
</gene>
<dbReference type="AlphaFoldDB" id="A0A2S4PLA5"/>
<organism evidence="1 2">
    <name type="scientific">Erysiphe pulchra</name>
    <dbReference type="NCBI Taxonomy" id="225359"/>
    <lineage>
        <taxon>Eukaryota</taxon>
        <taxon>Fungi</taxon>
        <taxon>Dikarya</taxon>
        <taxon>Ascomycota</taxon>
        <taxon>Pezizomycotina</taxon>
        <taxon>Leotiomycetes</taxon>
        <taxon>Erysiphales</taxon>
        <taxon>Erysiphaceae</taxon>
        <taxon>Erysiphe</taxon>
    </lineage>
</organism>
<reference evidence="1 2" key="1">
    <citation type="submission" date="2017-10" db="EMBL/GenBank/DDBJ databases">
        <title>Development of genomic resources for the powdery mildew, Erysiphe pulchra.</title>
        <authorList>
            <person name="Wadl P.A."/>
            <person name="Mack B.M."/>
            <person name="Moore G."/>
            <person name="Beltz S.B."/>
        </authorList>
    </citation>
    <scope>NUCLEOTIDE SEQUENCE [LARGE SCALE GENOMIC DNA]</scope>
    <source>
        <strain evidence="1">Cflorida</strain>
    </source>
</reference>
<proteinExistence type="predicted"/>
<feature type="non-terminal residue" evidence="1">
    <location>
        <position position="187"/>
    </location>
</feature>
<dbReference type="OrthoDB" id="10494270at2759"/>
<keyword evidence="2" id="KW-1185">Reference proteome</keyword>
<name>A0A2S4PLA5_9PEZI</name>
<evidence type="ECO:0000313" key="1">
    <source>
        <dbReference type="EMBL" id="POS82798.1"/>
    </source>
</evidence>
<comment type="caution">
    <text evidence="1">The sequence shown here is derived from an EMBL/GenBank/DDBJ whole genome shotgun (WGS) entry which is preliminary data.</text>
</comment>
<dbReference type="Proteomes" id="UP000237438">
    <property type="component" value="Unassembled WGS sequence"/>
</dbReference>